<dbReference type="EMBL" id="JAAAID010000110">
    <property type="protein sequence ID" value="KAG0022346.1"/>
    <property type="molecule type" value="Genomic_DNA"/>
</dbReference>
<dbReference type="GO" id="GO:0006297">
    <property type="term" value="P:nucleotide-excision repair, DNA gap filling"/>
    <property type="evidence" value="ECO:0007669"/>
    <property type="project" value="TreeGrafter"/>
</dbReference>
<protein>
    <recommendedName>
        <fullName evidence="4">DNA polymerase delta subunit 3</fullName>
    </recommendedName>
</protein>
<evidence type="ECO:0000313" key="2">
    <source>
        <dbReference type="EMBL" id="KAG0022346.1"/>
    </source>
</evidence>
<evidence type="ECO:0000313" key="3">
    <source>
        <dbReference type="Proteomes" id="UP000703661"/>
    </source>
</evidence>
<evidence type="ECO:0000256" key="1">
    <source>
        <dbReference type="SAM" id="MobiDB-lite"/>
    </source>
</evidence>
<feature type="compositionally biased region" description="Polar residues" evidence="1">
    <location>
        <begin position="179"/>
        <end position="190"/>
    </location>
</feature>
<feature type="compositionally biased region" description="Polar residues" evidence="1">
    <location>
        <begin position="431"/>
        <end position="443"/>
    </location>
</feature>
<dbReference type="PANTHER" id="PTHR17598">
    <property type="entry name" value="DNA POLYMERASE DELTA SUBUNIT 3"/>
    <property type="match status" value="1"/>
</dbReference>
<feature type="compositionally biased region" description="Acidic residues" evidence="1">
    <location>
        <begin position="285"/>
        <end position="297"/>
    </location>
</feature>
<feature type="compositionally biased region" description="Acidic residues" evidence="1">
    <location>
        <begin position="388"/>
        <end position="400"/>
    </location>
</feature>
<name>A0A9P6N3E5_9FUNG</name>
<dbReference type="AlphaFoldDB" id="A0A9P6N3E5"/>
<feature type="region of interest" description="Disordered" evidence="1">
    <location>
        <begin position="141"/>
        <end position="253"/>
    </location>
</feature>
<feature type="compositionally biased region" description="Basic and acidic residues" evidence="1">
    <location>
        <begin position="409"/>
        <end position="420"/>
    </location>
</feature>
<feature type="region of interest" description="Disordered" evidence="1">
    <location>
        <begin position="279"/>
        <end position="298"/>
    </location>
</feature>
<feature type="compositionally biased region" description="Acidic residues" evidence="1">
    <location>
        <begin position="199"/>
        <end position="211"/>
    </location>
</feature>
<feature type="compositionally biased region" description="Basic residues" evidence="1">
    <location>
        <begin position="363"/>
        <end position="376"/>
    </location>
</feature>
<proteinExistence type="predicted"/>
<dbReference type="Proteomes" id="UP000703661">
    <property type="component" value="Unassembled WGS sequence"/>
</dbReference>
<dbReference type="InterPro" id="IPR019038">
    <property type="entry name" value="POLD3"/>
</dbReference>
<dbReference type="GO" id="GO:0043625">
    <property type="term" value="C:delta DNA polymerase complex"/>
    <property type="evidence" value="ECO:0007669"/>
    <property type="project" value="InterPro"/>
</dbReference>
<keyword evidence="3" id="KW-1185">Reference proteome</keyword>
<dbReference type="GO" id="GO:0003887">
    <property type="term" value="F:DNA-directed DNA polymerase activity"/>
    <property type="evidence" value="ECO:0007669"/>
    <property type="project" value="TreeGrafter"/>
</dbReference>
<reference evidence="2" key="1">
    <citation type="journal article" date="2020" name="Fungal Divers.">
        <title>Resolving the Mortierellaceae phylogeny through synthesis of multi-gene phylogenetics and phylogenomics.</title>
        <authorList>
            <person name="Vandepol N."/>
            <person name="Liber J."/>
            <person name="Desiro A."/>
            <person name="Na H."/>
            <person name="Kennedy M."/>
            <person name="Barry K."/>
            <person name="Grigoriev I.V."/>
            <person name="Miller A.N."/>
            <person name="O'Donnell K."/>
            <person name="Stajich J.E."/>
            <person name="Bonito G."/>
        </authorList>
    </citation>
    <scope>NUCLEOTIDE SEQUENCE</scope>
    <source>
        <strain evidence="2">NRRL 2769</strain>
    </source>
</reference>
<comment type="caution">
    <text evidence="2">The sequence shown here is derived from an EMBL/GenBank/DDBJ whole genome shotgun (WGS) entry which is preliminary data.</text>
</comment>
<dbReference type="GO" id="GO:1904161">
    <property type="term" value="P:DNA synthesis involved in UV-damage excision repair"/>
    <property type="evidence" value="ECO:0007669"/>
    <property type="project" value="TreeGrafter"/>
</dbReference>
<evidence type="ECO:0008006" key="4">
    <source>
        <dbReference type="Google" id="ProtNLM"/>
    </source>
</evidence>
<organism evidence="2 3">
    <name type="scientific">Entomortierella chlamydospora</name>
    <dbReference type="NCBI Taxonomy" id="101097"/>
    <lineage>
        <taxon>Eukaryota</taxon>
        <taxon>Fungi</taxon>
        <taxon>Fungi incertae sedis</taxon>
        <taxon>Mucoromycota</taxon>
        <taxon>Mortierellomycotina</taxon>
        <taxon>Mortierellomycetes</taxon>
        <taxon>Mortierellales</taxon>
        <taxon>Mortierellaceae</taxon>
        <taxon>Entomortierella</taxon>
    </lineage>
</organism>
<sequence length="443" mass="47602">MSADIENQTMDLLATTVEDEKKNAYGNLPVDNGKGESAWNVLLGAPGPTNWKSDYFTHQSRRPSRVVHNRSVVVSKSNAEAAAPVAKSAPAQANKSTPAPSTATPATTPSATTSISSNIKSKPAAAASKASVMSFFGKAATAAPKSTASSTTTATSSTPSTKSSTLNFKPTAQKRKSDLMSTSNNINNNGRSDSRERVEEDDSDEEVDSEEERDRRLALSSRLDQDQGDVTESKINGRKAPSPSESATLDVNAIKKRQRNARLLAVDDDDEADDEHFVTQKLITEDDGSNEEDDESVETMSKEALIALNKEKERQRLALENMMLAPDEDSPMIDVEALDPPNEPSAPTGHAGTAATNQGTTPGRRRGVRAVTKRKTSRNDRGYMVTEDVVEMESFSEDDVPAPAPAPVRTEKTEPLKTKQESGASKKKAGSGNQSLLNFFSKK</sequence>
<accession>A0A9P6N3E5</accession>
<feature type="compositionally biased region" description="Low complexity" evidence="1">
    <location>
        <begin position="141"/>
        <end position="165"/>
    </location>
</feature>
<feature type="region of interest" description="Disordered" evidence="1">
    <location>
        <begin position="326"/>
        <end position="443"/>
    </location>
</feature>
<feature type="region of interest" description="Disordered" evidence="1">
    <location>
        <begin position="76"/>
        <end position="119"/>
    </location>
</feature>
<dbReference type="GO" id="GO:0006271">
    <property type="term" value="P:DNA strand elongation involved in DNA replication"/>
    <property type="evidence" value="ECO:0007669"/>
    <property type="project" value="TreeGrafter"/>
</dbReference>
<dbReference type="Pfam" id="PF09507">
    <property type="entry name" value="CDC27"/>
    <property type="match status" value="1"/>
</dbReference>
<dbReference type="PANTHER" id="PTHR17598:SF13">
    <property type="entry name" value="DNA POLYMERASE DELTA SUBUNIT 3"/>
    <property type="match status" value="1"/>
</dbReference>
<gene>
    <name evidence="2" type="ORF">BGZ80_000487</name>
</gene>